<protein>
    <recommendedName>
        <fullName evidence="2">Transglutaminase-like domain-containing protein</fullName>
    </recommendedName>
</protein>
<dbReference type="InterPro" id="IPR010319">
    <property type="entry name" value="Transglutaminase-like_Cys_pept"/>
</dbReference>
<dbReference type="SUPFAM" id="SSF54001">
    <property type="entry name" value="Cysteine proteinases"/>
    <property type="match status" value="1"/>
</dbReference>
<organism evidence="1">
    <name type="scientific">marine sediment metagenome</name>
    <dbReference type="NCBI Taxonomy" id="412755"/>
    <lineage>
        <taxon>unclassified sequences</taxon>
        <taxon>metagenomes</taxon>
        <taxon>ecological metagenomes</taxon>
    </lineage>
</organism>
<dbReference type="AlphaFoldDB" id="A0A0F8YH42"/>
<reference evidence="1" key="1">
    <citation type="journal article" date="2015" name="Nature">
        <title>Complex archaea that bridge the gap between prokaryotes and eukaryotes.</title>
        <authorList>
            <person name="Spang A."/>
            <person name="Saw J.H."/>
            <person name="Jorgensen S.L."/>
            <person name="Zaremba-Niedzwiedzka K."/>
            <person name="Martijn J."/>
            <person name="Lind A.E."/>
            <person name="van Eijk R."/>
            <person name="Schleper C."/>
            <person name="Guy L."/>
            <person name="Ettema T.J."/>
        </authorList>
    </citation>
    <scope>NUCLEOTIDE SEQUENCE</scope>
</reference>
<feature type="non-terminal residue" evidence="1">
    <location>
        <position position="162"/>
    </location>
</feature>
<dbReference type="InterPro" id="IPR038765">
    <property type="entry name" value="Papain-like_cys_pep_sf"/>
</dbReference>
<accession>A0A0F8YH42</accession>
<proteinExistence type="predicted"/>
<evidence type="ECO:0000313" key="1">
    <source>
        <dbReference type="EMBL" id="KKK53484.1"/>
    </source>
</evidence>
<evidence type="ECO:0008006" key="2">
    <source>
        <dbReference type="Google" id="ProtNLM"/>
    </source>
</evidence>
<sequence>MIDSGSNNIPAVGNIFMGSTEVNPTSVHIGPWRGVLNRHADQLPLTMPRRGTAGDFYVLRVINDYVNMWPYISDESTGHRDIWRTPQEFLLNGGGDCEDQSIFNFFLARAAGFPSKDLRLILVKNMWSNVNHAICAAHTQDTWYILDNSREGFMQPAVAYKG</sequence>
<dbReference type="Pfam" id="PF06035">
    <property type="entry name" value="Peptidase_C93"/>
    <property type="match status" value="1"/>
</dbReference>
<dbReference type="PANTHER" id="PTHR39327">
    <property type="match status" value="1"/>
</dbReference>
<gene>
    <name evidence="1" type="ORF">LCGC14_3094320</name>
</gene>
<comment type="caution">
    <text evidence="1">The sequence shown here is derived from an EMBL/GenBank/DDBJ whole genome shotgun (WGS) entry which is preliminary data.</text>
</comment>
<dbReference type="EMBL" id="LAZR01066481">
    <property type="protein sequence ID" value="KKK53484.1"/>
    <property type="molecule type" value="Genomic_DNA"/>
</dbReference>
<name>A0A0F8YH42_9ZZZZ</name>
<dbReference type="Gene3D" id="3.10.620.30">
    <property type="match status" value="1"/>
</dbReference>
<dbReference type="PANTHER" id="PTHR39327:SF1">
    <property type="entry name" value="BLR5470 PROTEIN"/>
    <property type="match status" value="1"/>
</dbReference>